<reference evidence="1" key="1">
    <citation type="submission" date="2020-03" db="EMBL/GenBank/DDBJ databases">
        <title>The deep terrestrial virosphere.</title>
        <authorList>
            <person name="Holmfeldt K."/>
            <person name="Nilsson E."/>
            <person name="Simone D."/>
            <person name="Lopez-Fernandez M."/>
            <person name="Wu X."/>
            <person name="de Brujin I."/>
            <person name="Lundin D."/>
            <person name="Andersson A."/>
            <person name="Bertilsson S."/>
            <person name="Dopson M."/>
        </authorList>
    </citation>
    <scope>NUCLEOTIDE SEQUENCE</scope>
    <source>
        <strain evidence="1">MM171A01128</strain>
        <strain evidence="2">MM171B04551</strain>
    </source>
</reference>
<evidence type="ECO:0000313" key="2">
    <source>
        <dbReference type="EMBL" id="QJH93327.1"/>
    </source>
</evidence>
<gene>
    <name evidence="1" type="ORF">MM171A01128_0003</name>
    <name evidence="2" type="ORF">MM171B04551_0003</name>
</gene>
<proteinExistence type="predicted"/>
<evidence type="ECO:0000313" key="1">
    <source>
        <dbReference type="EMBL" id="QJA99349.1"/>
    </source>
</evidence>
<protein>
    <submittedName>
        <fullName evidence="1">Uncharacterized protein</fullName>
    </submittedName>
</protein>
<dbReference type="EMBL" id="MT143645">
    <property type="protein sequence ID" value="QJA99349.1"/>
    <property type="molecule type" value="Genomic_DNA"/>
</dbReference>
<dbReference type="EMBL" id="MT143967">
    <property type="protein sequence ID" value="QJH93327.1"/>
    <property type="molecule type" value="Genomic_DNA"/>
</dbReference>
<name>A0A6M3LZK1_9ZZZZ</name>
<dbReference type="AlphaFoldDB" id="A0A6M3LZK1"/>
<sequence>MSDFCNICKEFMFSGHTCLPPWKIFHQDYLGSEPETVHARNAEDAAVKYGEEFDINNHPLWSDDEIILIVEDALGARKKFVVTREMTPHYYPKEVVEDVEEED</sequence>
<organism evidence="1">
    <name type="scientific">viral metagenome</name>
    <dbReference type="NCBI Taxonomy" id="1070528"/>
    <lineage>
        <taxon>unclassified sequences</taxon>
        <taxon>metagenomes</taxon>
        <taxon>organismal metagenomes</taxon>
    </lineage>
</organism>
<accession>A0A6M3LZK1</accession>